<feature type="compositionally biased region" description="Low complexity" evidence="2">
    <location>
        <begin position="727"/>
        <end position="739"/>
    </location>
</feature>
<keyword evidence="4" id="KW-1185">Reference proteome</keyword>
<dbReference type="Proteomes" id="UP000316726">
    <property type="component" value="Chromosome 11"/>
</dbReference>
<feature type="region of interest" description="Disordered" evidence="2">
    <location>
        <begin position="39"/>
        <end position="72"/>
    </location>
</feature>
<feature type="coiled-coil region" evidence="1">
    <location>
        <begin position="290"/>
        <end position="338"/>
    </location>
</feature>
<proteinExistence type="predicted"/>
<feature type="region of interest" description="Disordered" evidence="2">
    <location>
        <begin position="871"/>
        <end position="894"/>
    </location>
</feature>
<dbReference type="PANTHER" id="PTHR23159">
    <property type="entry name" value="CENTROSOMAL PROTEIN 2"/>
    <property type="match status" value="1"/>
</dbReference>
<organism evidence="3 4">
    <name type="scientific">Chloropicon primus</name>
    <dbReference type="NCBI Taxonomy" id="1764295"/>
    <lineage>
        <taxon>Eukaryota</taxon>
        <taxon>Viridiplantae</taxon>
        <taxon>Chlorophyta</taxon>
        <taxon>Chloropicophyceae</taxon>
        <taxon>Chloropicales</taxon>
        <taxon>Chloropicaceae</taxon>
        <taxon>Chloropicon</taxon>
    </lineage>
</organism>
<dbReference type="EMBL" id="CP031044">
    <property type="protein sequence ID" value="QDZ23600.1"/>
    <property type="molecule type" value="Genomic_DNA"/>
</dbReference>
<feature type="coiled-coil region" evidence="1">
    <location>
        <begin position="915"/>
        <end position="949"/>
    </location>
</feature>
<dbReference type="PANTHER" id="PTHR23159:SF31">
    <property type="entry name" value="CENTROSOME-ASSOCIATED PROTEIN CEP250 ISOFORM X1"/>
    <property type="match status" value="1"/>
</dbReference>
<feature type="region of interest" description="Disordered" evidence="2">
    <location>
        <begin position="775"/>
        <end position="820"/>
    </location>
</feature>
<keyword evidence="1" id="KW-0175">Coiled coil</keyword>
<name>A0A5B8MVV6_9CHLO</name>
<feature type="coiled-coil region" evidence="1">
    <location>
        <begin position="91"/>
        <end position="118"/>
    </location>
</feature>
<sequence>MALLLANGEKQGRELDDPEAFASFEDFIKQQVSRHEEALKVVEGAQEAPSAEAGERKGEEEGQGVGSKAAEAAQDARASMVKSFQALAKGSLTLSLSLREKEEQLKEAKENLHIERTRREVFDLQLSERTAQLVKAQDFNRKSEESFKKAKRHHEDAHRRLEMKYRESELRLERRHDQEVKVRTDLEQRMDSLRDTEKQLRERLAQERKAREAAEAAQRQMLQRHLAITTVKTPSSADRGEEGPGGVGSKMVETETSSTTPPLNLGYSLDNVREITMMNHNLLSSKENREHSLFERIKTLESHLKQKEQELDKAKLSLKRVEHHKSKLIQENEEMMETLGFSFPEEGLTSPKKIQKGADSSCQTPGNMGALSVLANNETTLTTAVVNSISSGFNDFYRHLEGIMIEIGMMAQDNAADLVDRKILIDKLVSSSKENCMMSIESAVSRVLLEILEDDRPLIINGEAHSTYALFQRVSDELAKSKAEVETLKANQAAVEALGGQNNPTPKLFEDITAAFEQSQKDVEILREECLSLREKLLLATTTADPRVAKLEQTIEKLRDDKKVLVNQQANANKLKRILEKKVSEFVDKEVAWEKDLNRLKEELKMKPSEEDIMLKGAGSPLGSARTDKVEEEREAVLRNMLLERVNNSLAAVAVARESESGDSPIRDEKGKDPTEENWRAISDFTSRLSEDGLSVDSQTSFTVAPPQESRPVSSSPRRKPAPPRAPATSPRSPPVVASTPPPARSSVDLDVSTHRTSFSSSTKDALFRLNKLGKPVWHTNSSPPKNNKSPRYFDPDSYTGQSEGNSIYGERGGSASLYDPSGTPKGYLPFARHADEALDYAIKNTAAGIHRRLSQARARREEMIHDQVYPSSTPKTRNARNDIVPPSPGLSHLTSSKDLYESMNETSSQSMGELANLKKEVLRYKRQMVKAEKEAMRARSDLNEVVDELMEVKSATTPQYGGGYARGASRTRGPRHQRNG</sequence>
<evidence type="ECO:0000256" key="1">
    <source>
        <dbReference type="SAM" id="Coils"/>
    </source>
</evidence>
<feature type="coiled-coil region" evidence="1">
    <location>
        <begin position="471"/>
        <end position="585"/>
    </location>
</feature>
<reference evidence="3 4" key="1">
    <citation type="submission" date="2018-07" db="EMBL/GenBank/DDBJ databases">
        <title>The complete nuclear genome of the prasinophyte Chloropicon primus (CCMP1205).</title>
        <authorList>
            <person name="Pombert J.-F."/>
            <person name="Otis C."/>
            <person name="Turmel M."/>
            <person name="Lemieux C."/>
        </authorList>
    </citation>
    <scope>NUCLEOTIDE SEQUENCE [LARGE SCALE GENOMIC DNA]</scope>
    <source>
        <strain evidence="3 4">CCMP1205</strain>
    </source>
</reference>
<feature type="coiled-coil region" evidence="1">
    <location>
        <begin position="183"/>
        <end position="217"/>
    </location>
</feature>
<dbReference type="AlphaFoldDB" id="A0A5B8MVV6"/>
<accession>A0A5B8MVV6</accession>
<protein>
    <submittedName>
        <fullName evidence="3">Uncharacterized protein</fullName>
    </submittedName>
</protein>
<evidence type="ECO:0000256" key="2">
    <source>
        <dbReference type="SAM" id="MobiDB-lite"/>
    </source>
</evidence>
<feature type="compositionally biased region" description="Basic and acidic residues" evidence="2">
    <location>
        <begin position="657"/>
        <end position="679"/>
    </location>
</feature>
<feature type="compositionally biased region" description="Polar residues" evidence="2">
    <location>
        <begin position="779"/>
        <end position="790"/>
    </location>
</feature>
<evidence type="ECO:0000313" key="3">
    <source>
        <dbReference type="EMBL" id="QDZ23600.1"/>
    </source>
</evidence>
<gene>
    <name evidence="3" type="ORF">A3770_11p61180</name>
</gene>
<feature type="region of interest" description="Disordered" evidence="2">
    <location>
        <begin position="655"/>
        <end position="763"/>
    </location>
</feature>
<evidence type="ECO:0000313" key="4">
    <source>
        <dbReference type="Proteomes" id="UP000316726"/>
    </source>
</evidence>
<feature type="region of interest" description="Disordered" evidence="2">
    <location>
        <begin position="955"/>
        <end position="981"/>
    </location>
</feature>
<feature type="region of interest" description="Disordered" evidence="2">
    <location>
        <begin position="233"/>
        <end position="265"/>
    </location>
</feature>